<keyword evidence="3" id="KW-1185">Reference proteome</keyword>
<evidence type="ECO:0000313" key="3">
    <source>
        <dbReference type="Proteomes" id="UP000253727"/>
    </source>
</evidence>
<comment type="caution">
    <text evidence="2">The sequence shown here is derived from an EMBL/GenBank/DDBJ whole genome shotgun (WGS) entry which is preliminary data.</text>
</comment>
<accession>A0A369Q474</accession>
<name>A0A369Q474_9SPHN</name>
<dbReference type="RefSeq" id="WP_115365997.1">
    <property type="nucleotide sequence ID" value="NZ_QBKA01000002.1"/>
</dbReference>
<protein>
    <recommendedName>
        <fullName evidence="1">N-acetyltransferase domain-containing protein</fullName>
    </recommendedName>
</protein>
<evidence type="ECO:0000313" key="2">
    <source>
        <dbReference type="EMBL" id="RDC59683.1"/>
    </source>
</evidence>
<dbReference type="Proteomes" id="UP000253727">
    <property type="component" value="Unassembled WGS sequence"/>
</dbReference>
<dbReference type="EMBL" id="QBKA01000002">
    <property type="protein sequence ID" value="RDC59683.1"/>
    <property type="molecule type" value="Genomic_DNA"/>
</dbReference>
<feature type="domain" description="N-acetyltransferase" evidence="1">
    <location>
        <begin position="60"/>
        <end position="202"/>
    </location>
</feature>
<organism evidence="2 3">
    <name type="scientific">Alteripontixanthobacter maritimus</name>
    <dbReference type="NCBI Taxonomy" id="2161824"/>
    <lineage>
        <taxon>Bacteria</taxon>
        <taxon>Pseudomonadati</taxon>
        <taxon>Pseudomonadota</taxon>
        <taxon>Alphaproteobacteria</taxon>
        <taxon>Sphingomonadales</taxon>
        <taxon>Erythrobacteraceae</taxon>
        <taxon>Alteripontixanthobacter</taxon>
    </lineage>
</organism>
<dbReference type="Pfam" id="PF08445">
    <property type="entry name" value="FR47"/>
    <property type="match status" value="1"/>
</dbReference>
<sequence>MALLSRLGTVAADAGSAIRAGKLRAFLAGKLRNSVWARVEKRHVLYRLDKTLLTPPRAGLDARRYKNIDALDAKAFSESGSGGMPRQWYEDRFAEEAVLWAAVEHGDYAAFLWVVTGAALPGWYIPLQPRDKVVYAVVTAEAFKGRGLAPDLVRAALLAEQEEGADMLVDCKVWNSSARRAFEKVGFKSFATVPPSALKPFDGTEGQL</sequence>
<dbReference type="GO" id="GO:0016747">
    <property type="term" value="F:acyltransferase activity, transferring groups other than amino-acyl groups"/>
    <property type="evidence" value="ECO:0007669"/>
    <property type="project" value="InterPro"/>
</dbReference>
<dbReference type="AlphaFoldDB" id="A0A369Q474"/>
<dbReference type="InterPro" id="IPR000182">
    <property type="entry name" value="GNAT_dom"/>
</dbReference>
<dbReference type="OrthoDB" id="9807426at2"/>
<dbReference type="SUPFAM" id="SSF55729">
    <property type="entry name" value="Acyl-CoA N-acyltransferases (Nat)"/>
    <property type="match status" value="1"/>
</dbReference>
<reference evidence="2 3" key="1">
    <citation type="submission" date="2018-04" db="EMBL/GenBank/DDBJ databases">
        <title>Altererythrobacter sp. HME9302 genome sequencing and assembly.</title>
        <authorList>
            <person name="Kang H."/>
            <person name="Kim H."/>
            <person name="Joh K."/>
        </authorList>
    </citation>
    <scope>NUCLEOTIDE SEQUENCE [LARGE SCALE GENOMIC DNA]</scope>
    <source>
        <strain evidence="2 3">HME9302</strain>
    </source>
</reference>
<evidence type="ECO:0000259" key="1">
    <source>
        <dbReference type="PROSITE" id="PS51186"/>
    </source>
</evidence>
<dbReference type="InterPro" id="IPR013653">
    <property type="entry name" value="GCN5-like_dom"/>
</dbReference>
<dbReference type="Gene3D" id="3.40.630.30">
    <property type="match status" value="1"/>
</dbReference>
<dbReference type="PROSITE" id="PS51186">
    <property type="entry name" value="GNAT"/>
    <property type="match status" value="1"/>
</dbReference>
<dbReference type="InterPro" id="IPR016181">
    <property type="entry name" value="Acyl_CoA_acyltransferase"/>
</dbReference>
<proteinExistence type="predicted"/>
<gene>
    <name evidence="2" type="ORF">HME9302_00875</name>
</gene>